<reference evidence="1 2" key="3">
    <citation type="journal article" date="2022" name="Microbiol. Spectr.">
        <title>Folding features and dynamics of 3D genome architecture in plant fungal pathogens.</title>
        <authorList>
            <person name="Xia C."/>
        </authorList>
    </citation>
    <scope>NUCLEOTIDE SEQUENCE [LARGE SCALE GENOMIC DNA]</scope>
    <source>
        <strain evidence="1 2">93-210</strain>
    </source>
</reference>
<dbReference type="Proteomes" id="UP001060170">
    <property type="component" value="Chromosome 9"/>
</dbReference>
<dbReference type="EMBL" id="CM045873">
    <property type="protein sequence ID" value="KAI7947334.1"/>
    <property type="molecule type" value="Genomic_DNA"/>
</dbReference>
<protein>
    <submittedName>
        <fullName evidence="1">Uncharacterized protein</fullName>
    </submittedName>
</protein>
<comment type="caution">
    <text evidence="1">The sequence shown here is derived from an EMBL/GenBank/DDBJ whole genome shotgun (WGS) entry which is preliminary data.</text>
</comment>
<name>A0ACC0E9R6_9BASI</name>
<evidence type="ECO:0000313" key="2">
    <source>
        <dbReference type="Proteomes" id="UP001060170"/>
    </source>
</evidence>
<organism evidence="1 2">
    <name type="scientific">Puccinia striiformis f. sp. tritici</name>
    <dbReference type="NCBI Taxonomy" id="168172"/>
    <lineage>
        <taxon>Eukaryota</taxon>
        <taxon>Fungi</taxon>
        <taxon>Dikarya</taxon>
        <taxon>Basidiomycota</taxon>
        <taxon>Pucciniomycotina</taxon>
        <taxon>Pucciniomycetes</taxon>
        <taxon>Pucciniales</taxon>
        <taxon>Pucciniaceae</taxon>
        <taxon>Puccinia</taxon>
    </lineage>
</organism>
<keyword evidence="2" id="KW-1185">Reference proteome</keyword>
<sequence>MSDLSSHLKVLLLLLITVKFLTLLIKYRKRGVGTSKRQDVYDDLPGWPLLGLLPEVILNSRNLLEWAAQKTLVHGVGYSVTMPGMRLIEITRPDWIEHVQKTNFQNYVKGSLFQEVMSDVFGNGIFVTDGAAWKTSRQTTARIFNTNNFNNIITPAVHKTLASFMDVLTFHCETQNPVEMDDLLHRFTLESFVKMTFSQDMGSLKAGLLLSEQTEQPFAESFDYVQKQLDLQFILTAIWIRLGRLVGNRPKMVAARRTLENYAYTLIDSRTANPNKDTEVYHDLLGLFMSFTDEKGLSMSRSELKDSALNLIIAGRDTTAQALSWTFFHLVRNPDVVEKMRIEIDKLTTSNDELVDYSNYKHFTYHLAVFYEALRLHPSVPKNAKFAVNHDKIPNGPLVQPGDLLRWSDWQMARDPSIWGPDCTEFKPSRWIDESGNLRQFGQWKFHAFNGGPRICIGMHLATLEAIACLVQVVRTFDLEFEPGWFENVPKIRKISPDSTEQTPRYASSLTLPMANPLRIVVRKRNSQ</sequence>
<evidence type="ECO:0000313" key="1">
    <source>
        <dbReference type="EMBL" id="KAI7947334.1"/>
    </source>
</evidence>
<reference evidence="2" key="1">
    <citation type="journal article" date="2018" name="BMC Genomics">
        <title>Genomic insights into host adaptation between the wheat stripe rust pathogen (Puccinia striiformis f. sp. tritici) and the barley stripe rust pathogen (Puccinia striiformis f. sp. hordei).</title>
        <authorList>
            <person name="Xia C."/>
            <person name="Wang M."/>
            <person name="Yin C."/>
            <person name="Cornejo O.E."/>
            <person name="Hulbert S.H."/>
            <person name="Chen X."/>
        </authorList>
    </citation>
    <scope>NUCLEOTIDE SEQUENCE [LARGE SCALE GENOMIC DNA]</scope>
    <source>
        <strain evidence="2">93-210</strain>
    </source>
</reference>
<reference evidence="2" key="2">
    <citation type="journal article" date="2018" name="Mol. Plant Microbe Interact.">
        <title>Genome sequence resources for the wheat stripe rust pathogen (Puccinia striiformis f. sp. tritici) and the barley stripe rust pathogen (Puccinia striiformis f. sp. hordei).</title>
        <authorList>
            <person name="Xia C."/>
            <person name="Wang M."/>
            <person name="Yin C."/>
            <person name="Cornejo O.E."/>
            <person name="Hulbert S.H."/>
            <person name="Chen X."/>
        </authorList>
    </citation>
    <scope>NUCLEOTIDE SEQUENCE [LARGE SCALE GENOMIC DNA]</scope>
    <source>
        <strain evidence="2">93-210</strain>
    </source>
</reference>
<proteinExistence type="predicted"/>
<accession>A0ACC0E9R6</accession>
<gene>
    <name evidence="1" type="ORF">MJO28_009242</name>
</gene>